<feature type="compositionally biased region" description="Basic and acidic residues" evidence="1">
    <location>
        <begin position="547"/>
        <end position="568"/>
    </location>
</feature>
<feature type="compositionally biased region" description="Polar residues" evidence="1">
    <location>
        <begin position="258"/>
        <end position="267"/>
    </location>
</feature>
<feature type="compositionally biased region" description="Acidic residues" evidence="1">
    <location>
        <begin position="866"/>
        <end position="878"/>
    </location>
</feature>
<feature type="compositionally biased region" description="Pro residues" evidence="1">
    <location>
        <begin position="998"/>
        <end position="1008"/>
    </location>
</feature>
<dbReference type="Proteomes" id="UP000703269">
    <property type="component" value="Unassembled WGS sequence"/>
</dbReference>
<feature type="compositionally biased region" description="Basic and acidic residues" evidence="1">
    <location>
        <begin position="311"/>
        <end position="324"/>
    </location>
</feature>
<comment type="caution">
    <text evidence="3">The sequence shown here is derived from an EMBL/GenBank/DDBJ whole genome shotgun (WGS) entry which is preliminary data.</text>
</comment>
<proteinExistence type="predicted"/>
<feature type="region of interest" description="Disordered" evidence="1">
    <location>
        <begin position="258"/>
        <end position="505"/>
    </location>
</feature>
<organism evidence="3 4">
    <name type="scientific">Phanerochaete sordida</name>
    <dbReference type="NCBI Taxonomy" id="48140"/>
    <lineage>
        <taxon>Eukaryota</taxon>
        <taxon>Fungi</taxon>
        <taxon>Dikarya</taxon>
        <taxon>Basidiomycota</taxon>
        <taxon>Agaricomycotina</taxon>
        <taxon>Agaricomycetes</taxon>
        <taxon>Polyporales</taxon>
        <taxon>Phanerochaetaceae</taxon>
        <taxon>Phanerochaete</taxon>
    </lineage>
</organism>
<dbReference type="SMART" id="SM00240">
    <property type="entry name" value="FHA"/>
    <property type="match status" value="1"/>
</dbReference>
<dbReference type="EMBL" id="BPQB01000004">
    <property type="protein sequence ID" value="GJE86346.1"/>
    <property type="molecule type" value="Genomic_DNA"/>
</dbReference>
<dbReference type="AlphaFoldDB" id="A0A9P3G165"/>
<dbReference type="InterPro" id="IPR008984">
    <property type="entry name" value="SMAD_FHA_dom_sf"/>
</dbReference>
<feature type="region of interest" description="Disordered" evidence="1">
    <location>
        <begin position="170"/>
        <end position="211"/>
    </location>
</feature>
<feature type="compositionally biased region" description="Basic and acidic residues" evidence="1">
    <location>
        <begin position="364"/>
        <end position="380"/>
    </location>
</feature>
<name>A0A9P3G165_9APHY</name>
<feature type="domain" description="FHA" evidence="2">
    <location>
        <begin position="34"/>
        <end position="82"/>
    </location>
</feature>
<reference evidence="3 4" key="1">
    <citation type="submission" date="2021-08" db="EMBL/GenBank/DDBJ databases">
        <title>Draft Genome Sequence of Phanerochaete sordida strain YK-624.</title>
        <authorList>
            <person name="Mori T."/>
            <person name="Dohra H."/>
            <person name="Suzuki T."/>
            <person name="Kawagishi H."/>
            <person name="Hirai H."/>
        </authorList>
    </citation>
    <scope>NUCLEOTIDE SEQUENCE [LARGE SCALE GENOMIC DNA]</scope>
    <source>
        <strain evidence="3 4">YK-624</strain>
    </source>
</reference>
<keyword evidence="4" id="KW-1185">Reference proteome</keyword>
<feature type="compositionally biased region" description="Basic residues" evidence="1">
    <location>
        <begin position="1203"/>
        <end position="1213"/>
    </location>
</feature>
<sequence>MDASEVGRFGTLRLMKRLEPDKIVASYPIDEEEITFGRDPSCSIRLYYESVSGLHCKIVFHERKAFVVVLGVNGVVIDGCPVFPANNASSGPVTVPLPNNSTIEVHKKRFQFSYPPKELRETLINTPSKHGDSTPDRRRRRRTLRMSMIQSAQVFTPRPSHDPRENLRILKTPIKSPFRSGSSPMKRRESSPLKRGAFVPEDIEEEDEEDEDIVLVESNHPRVVEEDRDLVILEHVVAREPEPEPEPEEQRGRVQYPIPQSDQQAMQTPHRRQNSRPSLHRAVLMRSAHRTAMRREMEIEDEREAEEVEEIFEKVEQMQDLRGEGEDENREEQQERTPRATSGWRKSLDIGGNEEEHAEEQVVPEDKFAEGEEPEDRLVADQEDETQPGGDEEYDEEYQEEYQEEDYEEEVQEDEDAMDLEEAENHYEPPMPPPVTTVRGPFAVPQRSLGKFMTPQAPRQGTFAGFKSKSRGHARYSVGGFTPGGIYGTGSIPETPGSSHGISGPRRVRLVEPWKVDEITVPLNDADEHQQEEQEEEPSAPRWLGTPRREALQSPSKREKLSEAERKAILQRRKSLLTEPDFFDGQTPGRRLSLFPPLSPMKSPAKLSAPAFEPEQLSSTSHNPLEASEDGREDTSVLLARMKHMVEDAKRRQSLGPRPSFAGGAHPTPRKSSGGFSLLAPDGDSTPVRQVFVEDTQSDDEDVSDKENDGAPPQSQSMDSGEEYEGQEDVHMASGDEDAPRFAEPHASAMETPRMDGLKHMFGGRAEATPSFRGVREMFSRRAQDAALETPRLEGVRQMFTRAEGVAAGSSRARGGQQVPATPAFEGVGAMMETPAAYRPVRRMQEPEQEEVEQSLEEHEEHPEEQPEEVMEQPDEDQEQHSEEETAVPTPKPRTRKPSSQQKTPGARRTSPRNVPPPEPTIQEPELPTVDEDDVEPTPASRVTKKPRSRSKAPESDTDHDAEPPAPKRRTRKTSASPAPEEPGTATRTLRSRTKTPTPQPEDGPAPAPRTRRRARTPIAEEDEEDPIDSIPRAASPEVPLPEDVAPPAKPESRVKRSGKGKFVLEVKEEEEDEFAAPLAPPEPKPATRGTSVPRAVRGRRPGGAGAATTASLARTSSIPRSSTAATRGAKTATGPLRRPATMPKGATEVRNKENTHDEDEPERPAAARTVSRIARGAARTAPSRTRAPSVDLPEKPEVGKSRVSRTKTTARK</sequence>
<dbReference type="OrthoDB" id="6288785at2759"/>
<dbReference type="SUPFAM" id="SSF49879">
    <property type="entry name" value="SMAD/FHA domain"/>
    <property type="match status" value="1"/>
</dbReference>
<evidence type="ECO:0000256" key="1">
    <source>
        <dbReference type="SAM" id="MobiDB-lite"/>
    </source>
</evidence>
<dbReference type="Pfam" id="PF00498">
    <property type="entry name" value="FHA"/>
    <property type="match status" value="1"/>
</dbReference>
<feature type="compositionally biased region" description="Low complexity" evidence="1">
    <location>
        <begin position="1175"/>
        <end position="1190"/>
    </location>
</feature>
<evidence type="ECO:0000259" key="2">
    <source>
        <dbReference type="PROSITE" id="PS50006"/>
    </source>
</evidence>
<dbReference type="Gene3D" id="2.60.200.20">
    <property type="match status" value="1"/>
</dbReference>
<feature type="compositionally biased region" description="Low complexity" evidence="1">
    <location>
        <begin position="807"/>
        <end position="816"/>
    </location>
</feature>
<feature type="compositionally biased region" description="Acidic residues" evidence="1">
    <location>
        <begin position="298"/>
        <end position="310"/>
    </location>
</feature>
<protein>
    <submittedName>
        <fullName evidence="3">FHA domain-containing protein</fullName>
    </submittedName>
</protein>
<feature type="compositionally biased region" description="Acidic residues" evidence="1">
    <location>
        <begin position="381"/>
        <end position="422"/>
    </location>
</feature>
<evidence type="ECO:0000313" key="3">
    <source>
        <dbReference type="EMBL" id="GJE86346.1"/>
    </source>
</evidence>
<feature type="compositionally biased region" description="Low complexity" evidence="1">
    <location>
        <begin position="1107"/>
        <end position="1135"/>
    </location>
</feature>
<feature type="compositionally biased region" description="Basic and acidic residues" evidence="1">
    <location>
        <begin position="952"/>
        <end position="963"/>
    </location>
</feature>
<accession>A0A9P3G165</accession>
<evidence type="ECO:0000313" key="4">
    <source>
        <dbReference type="Proteomes" id="UP000703269"/>
    </source>
</evidence>
<dbReference type="PROSITE" id="PS50006">
    <property type="entry name" value="FHA_DOMAIN"/>
    <property type="match status" value="1"/>
</dbReference>
<dbReference type="InterPro" id="IPR000253">
    <property type="entry name" value="FHA_dom"/>
</dbReference>
<feature type="compositionally biased region" description="Basic and acidic residues" evidence="1">
    <location>
        <begin position="856"/>
        <end position="865"/>
    </location>
</feature>
<feature type="region of interest" description="Disordered" evidence="1">
    <location>
        <begin position="807"/>
        <end position="1213"/>
    </location>
</feature>
<gene>
    <name evidence="3" type="ORF">PsYK624_024260</name>
</gene>
<feature type="region of interest" description="Disordered" evidence="1">
    <location>
        <begin position="519"/>
        <end position="758"/>
    </location>
</feature>
<feature type="compositionally biased region" description="Acidic residues" evidence="1">
    <location>
        <begin position="201"/>
        <end position="211"/>
    </location>
</feature>